<dbReference type="InterPro" id="IPR002710">
    <property type="entry name" value="Dilute_dom"/>
</dbReference>
<comment type="caution">
    <text evidence="3">The sequence shown here is derived from an EMBL/GenBank/DDBJ whole genome shotgun (WGS) entry which is preliminary data.</text>
</comment>
<gene>
    <name evidence="3" type="ORF">PUN28_011868</name>
</gene>
<name>A0AAW2FG65_9HYME</name>
<dbReference type="Proteomes" id="UP001430953">
    <property type="component" value="Unassembled WGS sequence"/>
</dbReference>
<dbReference type="InterPro" id="IPR000477">
    <property type="entry name" value="RT_dom"/>
</dbReference>
<dbReference type="PROSITE" id="PS51126">
    <property type="entry name" value="DILUTE"/>
    <property type="match status" value="1"/>
</dbReference>
<accession>A0AAW2FG65</accession>
<evidence type="ECO:0008006" key="5">
    <source>
        <dbReference type="Google" id="ProtNLM"/>
    </source>
</evidence>
<sequence>MLANRLNWRAERFDKIPASQFGFRNKKSCADNVSILHSEISNGSENSKATAALFLDIQGAYDNVLCDFLVHRLKQLSIPPLILQFMFNLINKRIVNVNFGSFNEVLTIYKGLPQGCVLSPILYSLYVSKLDHSIKLIPFVNILQFADDVCIFSKSLDVDTALDYLEEEANHAANWFDSVGLSLAPQKSTLCVFSKNIKIRNSLYSISIQKSLIHTQKSVKFLGILFQNDLRWNAHVQSVKGSCQNALKIIQYLRNT</sequence>
<dbReference type="PANTHER" id="PTHR33481:SF1">
    <property type="entry name" value="ENDONUCLEASE_EXONUCLEASE_PHOSPHATASE DOMAIN-CONTAINING PROTEIN-RELATED"/>
    <property type="match status" value="1"/>
</dbReference>
<dbReference type="AlphaFoldDB" id="A0AAW2FG65"/>
<dbReference type="EMBL" id="JADYXP020000011">
    <property type="protein sequence ID" value="KAL0114823.1"/>
    <property type="molecule type" value="Genomic_DNA"/>
</dbReference>
<organism evidence="3 4">
    <name type="scientific">Cardiocondyla obscurior</name>
    <dbReference type="NCBI Taxonomy" id="286306"/>
    <lineage>
        <taxon>Eukaryota</taxon>
        <taxon>Metazoa</taxon>
        <taxon>Ecdysozoa</taxon>
        <taxon>Arthropoda</taxon>
        <taxon>Hexapoda</taxon>
        <taxon>Insecta</taxon>
        <taxon>Pterygota</taxon>
        <taxon>Neoptera</taxon>
        <taxon>Endopterygota</taxon>
        <taxon>Hymenoptera</taxon>
        <taxon>Apocrita</taxon>
        <taxon>Aculeata</taxon>
        <taxon>Formicoidea</taxon>
        <taxon>Formicidae</taxon>
        <taxon>Myrmicinae</taxon>
        <taxon>Cardiocondyla</taxon>
    </lineage>
</organism>
<protein>
    <recommendedName>
        <fullName evidence="5">Reverse transcriptase domain-containing protein</fullName>
    </recommendedName>
</protein>
<dbReference type="PANTHER" id="PTHR33481">
    <property type="entry name" value="REVERSE TRANSCRIPTASE"/>
    <property type="match status" value="1"/>
</dbReference>
<proteinExistence type="predicted"/>
<keyword evidence="4" id="KW-1185">Reference proteome</keyword>
<evidence type="ECO:0000259" key="2">
    <source>
        <dbReference type="PROSITE" id="PS51126"/>
    </source>
</evidence>
<dbReference type="InterPro" id="IPR043502">
    <property type="entry name" value="DNA/RNA_pol_sf"/>
</dbReference>
<dbReference type="SUPFAM" id="SSF56672">
    <property type="entry name" value="DNA/RNA polymerases"/>
    <property type="match status" value="1"/>
</dbReference>
<reference evidence="3 4" key="1">
    <citation type="submission" date="2023-03" db="EMBL/GenBank/DDBJ databases">
        <title>High recombination rates correlate with genetic variation in Cardiocondyla obscurior ants.</title>
        <authorList>
            <person name="Errbii M."/>
        </authorList>
    </citation>
    <scope>NUCLEOTIDE SEQUENCE [LARGE SCALE GENOMIC DNA]</scope>
    <source>
        <strain evidence="3">Alpha-2009</strain>
        <tissue evidence="3">Whole body</tissue>
    </source>
</reference>
<dbReference type="GO" id="GO:0071897">
    <property type="term" value="P:DNA biosynthetic process"/>
    <property type="evidence" value="ECO:0007669"/>
    <property type="project" value="UniProtKB-ARBA"/>
</dbReference>
<evidence type="ECO:0000259" key="1">
    <source>
        <dbReference type="PROSITE" id="PS50878"/>
    </source>
</evidence>
<dbReference type="Pfam" id="PF00078">
    <property type="entry name" value="RVT_1"/>
    <property type="match status" value="1"/>
</dbReference>
<dbReference type="PROSITE" id="PS50878">
    <property type="entry name" value="RT_POL"/>
    <property type="match status" value="1"/>
</dbReference>
<feature type="domain" description="Dilute" evidence="2">
    <location>
        <begin position="67"/>
        <end position="256"/>
    </location>
</feature>
<feature type="domain" description="Reverse transcriptase" evidence="1">
    <location>
        <begin position="1"/>
        <end position="226"/>
    </location>
</feature>
<evidence type="ECO:0000313" key="3">
    <source>
        <dbReference type="EMBL" id="KAL0114823.1"/>
    </source>
</evidence>
<dbReference type="CDD" id="cd01650">
    <property type="entry name" value="RT_nLTR_like"/>
    <property type="match status" value="1"/>
</dbReference>
<evidence type="ECO:0000313" key="4">
    <source>
        <dbReference type="Proteomes" id="UP001430953"/>
    </source>
</evidence>